<keyword evidence="1" id="KW-0472">Membrane</keyword>
<keyword evidence="1" id="KW-1133">Transmembrane helix</keyword>
<keyword evidence="3" id="KW-1185">Reference proteome</keyword>
<dbReference type="AlphaFoldDB" id="A0AAE2CLW2"/>
<dbReference type="EMBL" id="JACGWO010000005">
    <property type="protein sequence ID" value="KAK4426992.1"/>
    <property type="molecule type" value="Genomic_DNA"/>
</dbReference>
<reference evidence="2" key="1">
    <citation type="submission" date="2020-06" db="EMBL/GenBank/DDBJ databases">
        <authorList>
            <person name="Li T."/>
            <person name="Hu X."/>
            <person name="Zhang T."/>
            <person name="Song X."/>
            <person name="Zhang H."/>
            <person name="Dai N."/>
            <person name="Sheng W."/>
            <person name="Hou X."/>
            <person name="Wei L."/>
        </authorList>
    </citation>
    <scope>NUCLEOTIDE SEQUENCE</scope>
    <source>
        <strain evidence="2">3651</strain>
        <tissue evidence="2">Leaf</tissue>
    </source>
</reference>
<gene>
    <name evidence="2" type="ORF">Salat_1468000</name>
</gene>
<evidence type="ECO:0000313" key="2">
    <source>
        <dbReference type="EMBL" id="KAK4426992.1"/>
    </source>
</evidence>
<feature type="transmembrane region" description="Helical" evidence="1">
    <location>
        <begin position="63"/>
        <end position="82"/>
    </location>
</feature>
<organism evidence="2 3">
    <name type="scientific">Sesamum alatum</name>
    <dbReference type="NCBI Taxonomy" id="300844"/>
    <lineage>
        <taxon>Eukaryota</taxon>
        <taxon>Viridiplantae</taxon>
        <taxon>Streptophyta</taxon>
        <taxon>Embryophyta</taxon>
        <taxon>Tracheophyta</taxon>
        <taxon>Spermatophyta</taxon>
        <taxon>Magnoliopsida</taxon>
        <taxon>eudicotyledons</taxon>
        <taxon>Gunneridae</taxon>
        <taxon>Pentapetalae</taxon>
        <taxon>asterids</taxon>
        <taxon>lamiids</taxon>
        <taxon>Lamiales</taxon>
        <taxon>Pedaliaceae</taxon>
        <taxon>Sesamum</taxon>
    </lineage>
</organism>
<evidence type="ECO:0000313" key="3">
    <source>
        <dbReference type="Proteomes" id="UP001293254"/>
    </source>
</evidence>
<protein>
    <submittedName>
        <fullName evidence="2">Uncharacterized protein</fullName>
    </submittedName>
</protein>
<proteinExistence type="predicted"/>
<keyword evidence="1" id="KW-0812">Transmembrane</keyword>
<sequence>MPWSMFAPMVSRLVSLPGKLKVSPKVGKSSFSLRSTNSSSPLLDFKVLRISSRPLLSRWLSTFNLPIILMMVSTSALLRFNTFMDLSQGSIRTALIPLLMVNFNLTLQMTSLIPMVRTSSPPWSMKLVIFQSLLCPVEMNVNVHVCEIA</sequence>
<name>A0AAE2CLW2_9LAMI</name>
<feature type="transmembrane region" description="Helical" evidence="1">
    <location>
        <begin position="94"/>
        <end position="116"/>
    </location>
</feature>
<comment type="caution">
    <text evidence="2">The sequence shown here is derived from an EMBL/GenBank/DDBJ whole genome shotgun (WGS) entry which is preliminary data.</text>
</comment>
<accession>A0AAE2CLW2</accession>
<reference evidence="2" key="2">
    <citation type="journal article" date="2024" name="Plant">
        <title>Genomic evolution and insights into agronomic trait innovations of Sesamum species.</title>
        <authorList>
            <person name="Miao H."/>
            <person name="Wang L."/>
            <person name="Qu L."/>
            <person name="Liu H."/>
            <person name="Sun Y."/>
            <person name="Le M."/>
            <person name="Wang Q."/>
            <person name="Wei S."/>
            <person name="Zheng Y."/>
            <person name="Lin W."/>
            <person name="Duan Y."/>
            <person name="Cao H."/>
            <person name="Xiong S."/>
            <person name="Wang X."/>
            <person name="Wei L."/>
            <person name="Li C."/>
            <person name="Ma Q."/>
            <person name="Ju M."/>
            <person name="Zhao R."/>
            <person name="Li G."/>
            <person name="Mu C."/>
            <person name="Tian Q."/>
            <person name="Mei H."/>
            <person name="Zhang T."/>
            <person name="Gao T."/>
            <person name="Zhang H."/>
        </authorList>
    </citation>
    <scope>NUCLEOTIDE SEQUENCE</scope>
    <source>
        <strain evidence="2">3651</strain>
    </source>
</reference>
<dbReference type="Proteomes" id="UP001293254">
    <property type="component" value="Unassembled WGS sequence"/>
</dbReference>
<evidence type="ECO:0000256" key="1">
    <source>
        <dbReference type="SAM" id="Phobius"/>
    </source>
</evidence>